<dbReference type="EMBL" id="NJHN03000072">
    <property type="protein sequence ID" value="KAH9417840.1"/>
    <property type="molecule type" value="Genomic_DNA"/>
</dbReference>
<evidence type="ECO:0000313" key="2">
    <source>
        <dbReference type="Proteomes" id="UP000887458"/>
    </source>
</evidence>
<reference evidence="1 2" key="2">
    <citation type="journal article" date="2022" name="Mol. Biol. Evol.">
        <title>Comparative Genomics Reveals Insights into the Divergent Evolution of Astigmatic Mites and Household Pest Adaptations.</title>
        <authorList>
            <person name="Xiong Q."/>
            <person name="Wan A.T."/>
            <person name="Liu X."/>
            <person name="Fung C.S."/>
            <person name="Xiao X."/>
            <person name="Malainual N."/>
            <person name="Hou J."/>
            <person name="Wang L."/>
            <person name="Wang M."/>
            <person name="Yang K.Y."/>
            <person name="Cui Y."/>
            <person name="Leung E.L."/>
            <person name="Nong W."/>
            <person name="Shin S.K."/>
            <person name="Au S.W."/>
            <person name="Jeong K.Y."/>
            <person name="Chew F.T."/>
            <person name="Hui J.H."/>
            <person name="Leung T.F."/>
            <person name="Tungtrongchitr A."/>
            <person name="Zhong N."/>
            <person name="Liu Z."/>
            <person name="Tsui S.K."/>
        </authorList>
    </citation>
    <scope>NUCLEOTIDE SEQUENCE [LARGE SCALE GENOMIC DNA]</scope>
    <source>
        <strain evidence="1">Derp</strain>
    </source>
</reference>
<reference evidence="1 2" key="1">
    <citation type="journal article" date="2018" name="J. Allergy Clin. Immunol.">
        <title>High-quality assembly of Dermatophagoides pteronyssinus genome and transcriptome reveals a wide range of novel allergens.</title>
        <authorList>
            <person name="Liu X.Y."/>
            <person name="Yang K.Y."/>
            <person name="Wang M.Q."/>
            <person name="Kwok J.S."/>
            <person name="Zeng X."/>
            <person name="Yang Z."/>
            <person name="Xiao X.J."/>
            <person name="Lau C.P."/>
            <person name="Li Y."/>
            <person name="Huang Z.M."/>
            <person name="Ba J.G."/>
            <person name="Yim A.K."/>
            <person name="Ouyang C.Y."/>
            <person name="Ngai S.M."/>
            <person name="Chan T.F."/>
            <person name="Leung E.L."/>
            <person name="Liu L."/>
            <person name="Liu Z.G."/>
            <person name="Tsui S.K."/>
        </authorList>
    </citation>
    <scope>NUCLEOTIDE SEQUENCE [LARGE SCALE GENOMIC DNA]</scope>
    <source>
        <strain evidence="1">Derp</strain>
    </source>
</reference>
<evidence type="ECO:0000313" key="1">
    <source>
        <dbReference type="EMBL" id="KAH9417840.1"/>
    </source>
</evidence>
<organism evidence="1 2">
    <name type="scientific">Dermatophagoides pteronyssinus</name>
    <name type="common">European house dust mite</name>
    <dbReference type="NCBI Taxonomy" id="6956"/>
    <lineage>
        <taxon>Eukaryota</taxon>
        <taxon>Metazoa</taxon>
        <taxon>Ecdysozoa</taxon>
        <taxon>Arthropoda</taxon>
        <taxon>Chelicerata</taxon>
        <taxon>Arachnida</taxon>
        <taxon>Acari</taxon>
        <taxon>Acariformes</taxon>
        <taxon>Sarcoptiformes</taxon>
        <taxon>Astigmata</taxon>
        <taxon>Psoroptidia</taxon>
        <taxon>Analgoidea</taxon>
        <taxon>Pyroglyphidae</taxon>
        <taxon>Dermatophagoidinae</taxon>
        <taxon>Dermatophagoides</taxon>
    </lineage>
</organism>
<comment type="caution">
    <text evidence="1">The sequence shown here is derived from an EMBL/GenBank/DDBJ whole genome shotgun (WGS) entry which is preliminary data.</text>
</comment>
<gene>
    <name evidence="1" type="ORF">DERP_013100</name>
</gene>
<keyword evidence="2" id="KW-1185">Reference proteome</keyword>
<accession>A0ABQ8J632</accession>
<protein>
    <submittedName>
        <fullName evidence="1">Uncharacterized protein</fullName>
    </submittedName>
</protein>
<name>A0ABQ8J632_DERPT</name>
<dbReference type="Proteomes" id="UP000887458">
    <property type="component" value="Unassembled WGS sequence"/>
</dbReference>
<proteinExistence type="predicted"/>
<sequence>MAFYSNNRGNNTVTLQLPYDGGHCFKSILTAKSAHSSTYFTVKPDHQNPFRLNFIADSDGGLMAVKNFHLKYGHCPEAIFCIDHTTLTHTVMFYLVNIVQYHHVSNATLTSPVIDKFSGQKCF</sequence>